<reference evidence="2" key="1">
    <citation type="submission" date="2014-09" db="EMBL/GenBank/DDBJ databases">
        <title>Genome sequence of the luminous mushroom Mycena chlorophos for searching fungal bioluminescence genes.</title>
        <authorList>
            <person name="Tanaka Y."/>
            <person name="Kasuga D."/>
            <person name="Oba Y."/>
            <person name="Hase S."/>
            <person name="Sato K."/>
            <person name="Oba Y."/>
            <person name="Sakakibara Y."/>
        </authorList>
    </citation>
    <scope>NUCLEOTIDE SEQUENCE</scope>
</reference>
<sequence>MATPAQESTTGGILSLPDEILVYTFAPAAPRDLSSVIRSCRRLRRICMLPYLSHFGVTAQDIQDGTLRVQDLNSLSESLIITFGHITKMRRLVYSHGLSDASDGFSLFLGLPTPYGTGAAQDRLNETLIVVSSTNCIVSRPTFLSLRPSPLSFPPSPFGSLLDMLGNRAPLQMSPVKRVITGTLCLLIGPLLSIYIILLLLWLIASIYDAGKWIYLTLFRGPWTFKDRAWRAVESAHSAGSGKQGMWFWRGWMRVQFLEEGLTLVTLVEQLEVPVEAHPSPRRFHATFGGGLTNKLGHKRLGRVFRALDFGNDLHYLEVCPGTPLAYQDLIDFLARHPALDELGLGSQRESILSSTLPSIPDPNSEFPAIKYLFAPIAYLALLIPNTPNLTDVGIRSLVKPGSRRTFDHNAYQAAMEAVAALPGTHAIRLTIRLRSSLFTFPWTATRILRLKAAAAARDVESATDTSPVETRLHRITRIIFDAELGRNFLGAHFYHHRQAFARWVALFPELKELKISGLGDDVIGIRPAQREEVKKVIRARCPALDVQW</sequence>
<evidence type="ECO:0008006" key="4">
    <source>
        <dbReference type="Google" id="ProtNLM"/>
    </source>
</evidence>
<evidence type="ECO:0000313" key="3">
    <source>
        <dbReference type="Proteomes" id="UP000815677"/>
    </source>
</evidence>
<organism evidence="2 3">
    <name type="scientific">Mycena chlorophos</name>
    <name type="common">Agaric fungus</name>
    <name type="synonym">Agaricus chlorophos</name>
    <dbReference type="NCBI Taxonomy" id="658473"/>
    <lineage>
        <taxon>Eukaryota</taxon>
        <taxon>Fungi</taxon>
        <taxon>Dikarya</taxon>
        <taxon>Basidiomycota</taxon>
        <taxon>Agaricomycotina</taxon>
        <taxon>Agaricomycetes</taxon>
        <taxon>Agaricomycetidae</taxon>
        <taxon>Agaricales</taxon>
        <taxon>Marasmiineae</taxon>
        <taxon>Mycenaceae</taxon>
        <taxon>Mycena</taxon>
    </lineage>
</organism>
<evidence type="ECO:0000313" key="2">
    <source>
        <dbReference type="EMBL" id="GAT52281.1"/>
    </source>
</evidence>
<dbReference type="SUPFAM" id="SSF81383">
    <property type="entry name" value="F-box domain"/>
    <property type="match status" value="1"/>
</dbReference>
<feature type="transmembrane region" description="Helical" evidence="1">
    <location>
        <begin position="179"/>
        <end position="205"/>
    </location>
</feature>
<dbReference type="EMBL" id="DF847675">
    <property type="protein sequence ID" value="GAT52281.1"/>
    <property type="molecule type" value="Genomic_DNA"/>
</dbReference>
<dbReference type="Proteomes" id="UP000815677">
    <property type="component" value="Unassembled WGS sequence"/>
</dbReference>
<keyword evidence="1" id="KW-0472">Membrane</keyword>
<keyword evidence="1" id="KW-1133">Transmembrane helix</keyword>
<keyword evidence="3" id="KW-1185">Reference proteome</keyword>
<proteinExistence type="predicted"/>
<accession>A0ABQ0LMD6</accession>
<name>A0ABQ0LMD6_MYCCL</name>
<protein>
    <recommendedName>
        <fullName evidence="4">F-box domain-containing protein</fullName>
    </recommendedName>
</protein>
<gene>
    <name evidence="2" type="ORF">MCHLO_09350</name>
</gene>
<evidence type="ECO:0000256" key="1">
    <source>
        <dbReference type="SAM" id="Phobius"/>
    </source>
</evidence>
<dbReference type="InterPro" id="IPR036047">
    <property type="entry name" value="F-box-like_dom_sf"/>
</dbReference>
<keyword evidence="1" id="KW-0812">Transmembrane</keyword>